<feature type="domain" description="Calx-beta" evidence="5">
    <location>
        <begin position="61"/>
        <end position="164"/>
    </location>
</feature>
<evidence type="ECO:0000259" key="5">
    <source>
        <dbReference type="SMART" id="SM00237"/>
    </source>
</evidence>
<accession>A0AA35TPP4</accession>
<dbReference type="Pfam" id="PF03160">
    <property type="entry name" value="Calx-beta"/>
    <property type="match status" value="5"/>
</dbReference>
<evidence type="ECO:0000313" key="6">
    <source>
        <dbReference type="EMBL" id="CAI8052160.1"/>
    </source>
</evidence>
<evidence type="ECO:0000256" key="3">
    <source>
        <dbReference type="ARBA" id="ARBA00022837"/>
    </source>
</evidence>
<organism evidence="6 7">
    <name type="scientific">Geodia barretti</name>
    <name type="common">Barrett's horny sponge</name>
    <dbReference type="NCBI Taxonomy" id="519541"/>
    <lineage>
        <taxon>Eukaryota</taxon>
        <taxon>Metazoa</taxon>
        <taxon>Porifera</taxon>
        <taxon>Demospongiae</taxon>
        <taxon>Heteroscleromorpha</taxon>
        <taxon>Tetractinellida</taxon>
        <taxon>Astrophorina</taxon>
        <taxon>Geodiidae</taxon>
        <taxon>Geodia</taxon>
    </lineage>
</organism>
<dbReference type="InterPro" id="IPR051171">
    <property type="entry name" value="CaCA"/>
</dbReference>
<protein>
    <submittedName>
        <fullName evidence="6">Adhesion G-protein coupled receptor V1</fullName>
    </submittedName>
</protein>
<name>A0AA35TPP4_GEOBA</name>
<dbReference type="PANTHER" id="PTHR11878">
    <property type="entry name" value="SODIUM/CALCIUM EXCHANGER"/>
    <property type="match status" value="1"/>
</dbReference>
<dbReference type="SUPFAM" id="SSF141072">
    <property type="entry name" value="CalX-like"/>
    <property type="match status" value="3"/>
</dbReference>
<evidence type="ECO:0000313" key="7">
    <source>
        <dbReference type="Proteomes" id="UP001174909"/>
    </source>
</evidence>
<dbReference type="InterPro" id="IPR038081">
    <property type="entry name" value="CalX-like_sf"/>
</dbReference>
<comment type="caution">
    <text evidence="6">The sequence shown here is derived from an EMBL/GenBank/DDBJ whole genome shotgun (WGS) entry which is preliminary data.</text>
</comment>
<dbReference type="Proteomes" id="UP001174909">
    <property type="component" value="Unassembled WGS sequence"/>
</dbReference>
<keyword evidence="4" id="KW-0813">Transport</keyword>
<reference evidence="6" key="1">
    <citation type="submission" date="2023-03" db="EMBL/GenBank/DDBJ databases">
        <authorList>
            <person name="Steffen K."/>
            <person name="Cardenas P."/>
        </authorList>
    </citation>
    <scope>NUCLEOTIDE SEQUENCE</scope>
</reference>
<feature type="domain" description="Calx-beta" evidence="5">
    <location>
        <begin position="181"/>
        <end position="281"/>
    </location>
</feature>
<keyword evidence="1" id="KW-0732">Signal</keyword>
<gene>
    <name evidence="6" type="ORF">GBAR_LOCUS28549</name>
</gene>
<dbReference type="SMART" id="SM00237">
    <property type="entry name" value="Calx_beta"/>
    <property type="match status" value="2"/>
</dbReference>
<keyword evidence="7" id="KW-1185">Reference proteome</keyword>
<evidence type="ECO:0000256" key="1">
    <source>
        <dbReference type="ARBA" id="ARBA00022729"/>
    </source>
</evidence>
<dbReference type="GO" id="GO:0016020">
    <property type="term" value="C:membrane"/>
    <property type="evidence" value="ECO:0007669"/>
    <property type="project" value="InterPro"/>
</dbReference>
<dbReference type="GO" id="GO:0007154">
    <property type="term" value="P:cell communication"/>
    <property type="evidence" value="ECO:0007669"/>
    <property type="project" value="InterPro"/>
</dbReference>
<sequence>FTAPGDFTEESGSLTVTEDGSVECVSITIVNDIEDEEDMECFAFSISTTTSGSVSLDISLATICIIDNDVTDVAIGLEQTVYSVTESDSFALVCTTVLSGSIAGRTLSIGYQTAEDSALASDDYTAVSGNFDMTDTNTVQCIPISIISDSVTETDEECFTFTISTTSTAPGLTLSPTSASVCINEVASEAVTIGLRQSYYSTVEGEGPVEICISTVSGDFEGSSFSVSYSTTSGQAEAPSDYVAVSGSVEISESQTSQCVTVSIVTDSVEEGEECFLVSFSSSSSDFTLQSPSVAAVCIRDAPSTAAVVIGLQESQYTVLFQTSDSQFACVEVLSGDVAGREIMIDFSVEDSANTQTQNGTLLFTDDATIQCVAVSVSSVSAGSTDESCLTLTLSPTTNVTGLTISPDLATVCVVPIEDTPVTIGLQHSYYSTEEDSGVLQVCVEIQSGELDGRTASLSYSTVNGAAAGTNF</sequence>
<evidence type="ECO:0000256" key="4">
    <source>
        <dbReference type="ARBA" id="ARBA00023065"/>
    </source>
</evidence>
<keyword evidence="3" id="KW-0106">Calcium</keyword>
<dbReference type="InterPro" id="IPR003644">
    <property type="entry name" value="Calx_beta"/>
</dbReference>
<keyword evidence="2" id="KW-0677">Repeat</keyword>
<dbReference type="Gene3D" id="2.60.40.2030">
    <property type="match status" value="3"/>
</dbReference>
<proteinExistence type="predicted"/>
<dbReference type="GO" id="GO:0030001">
    <property type="term" value="P:metal ion transport"/>
    <property type="evidence" value="ECO:0007669"/>
    <property type="project" value="TreeGrafter"/>
</dbReference>
<dbReference type="PANTHER" id="PTHR11878:SF65">
    <property type="entry name" value="NA_CA-EXCHANGE PROTEIN, ISOFORM G"/>
    <property type="match status" value="1"/>
</dbReference>
<feature type="non-terminal residue" evidence="6">
    <location>
        <position position="1"/>
    </location>
</feature>
<dbReference type="AlphaFoldDB" id="A0AA35TPP4"/>
<keyword evidence="6" id="KW-0675">Receptor</keyword>
<keyword evidence="4" id="KW-0406">Ion transport</keyword>
<evidence type="ECO:0000256" key="2">
    <source>
        <dbReference type="ARBA" id="ARBA00022737"/>
    </source>
</evidence>
<dbReference type="EMBL" id="CASHTH010003988">
    <property type="protein sequence ID" value="CAI8052160.1"/>
    <property type="molecule type" value="Genomic_DNA"/>
</dbReference>